<dbReference type="Proteomes" id="UP000276215">
    <property type="component" value="Unassembled WGS sequence"/>
</dbReference>
<dbReference type="AlphaFoldDB" id="A0A3N4IXS8"/>
<accession>A0A3N4IXS8</accession>
<name>A0A3N4IXS8_9PEZI</name>
<evidence type="ECO:0000313" key="1">
    <source>
        <dbReference type="EMBL" id="RPA90992.1"/>
    </source>
</evidence>
<evidence type="ECO:0000313" key="2">
    <source>
        <dbReference type="Proteomes" id="UP000276215"/>
    </source>
</evidence>
<reference evidence="1 2" key="1">
    <citation type="journal article" date="2018" name="Nat. Ecol. Evol.">
        <title>Pezizomycetes genomes reveal the molecular basis of ectomycorrhizal truffle lifestyle.</title>
        <authorList>
            <person name="Murat C."/>
            <person name="Payen T."/>
            <person name="Noel B."/>
            <person name="Kuo A."/>
            <person name="Morin E."/>
            <person name="Chen J."/>
            <person name="Kohler A."/>
            <person name="Krizsan K."/>
            <person name="Balestrini R."/>
            <person name="Da Silva C."/>
            <person name="Montanini B."/>
            <person name="Hainaut M."/>
            <person name="Levati E."/>
            <person name="Barry K.W."/>
            <person name="Belfiori B."/>
            <person name="Cichocki N."/>
            <person name="Clum A."/>
            <person name="Dockter R.B."/>
            <person name="Fauchery L."/>
            <person name="Guy J."/>
            <person name="Iotti M."/>
            <person name="Le Tacon F."/>
            <person name="Lindquist E.A."/>
            <person name="Lipzen A."/>
            <person name="Malagnac F."/>
            <person name="Mello A."/>
            <person name="Molinier V."/>
            <person name="Miyauchi S."/>
            <person name="Poulain J."/>
            <person name="Riccioni C."/>
            <person name="Rubini A."/>
            <person name="Sitrit Y."/>
            <person name="Splivallo R."/>
            <person name="Traeger S."/>
            <person name="Wang M."/>
            <person name="Zifcakova L."/>
            <person name="Wipf D."/>
            <person name="Zambonelli A."/>
            <person name="Paolocci F."/>
            <person name="Nowrousian M."/>
            <person name="Ottonello S."/>
            <person name="Baldrian P."/>
            <person name="Spatafora J.W."/>
            <person name="Henrissat B."/>
            <person name="Nagy L.G."/>
            <person name="Aury J.M."/>
            <person name="Wincker P."/>
            <person name="Grigoriev I.V."/>
            <person name="Bonfante P."/>
            <person name="Martin F.M."/>
        </authorList>
    </citation>
    <scope>NUCLEOTIDE SEQUENCE [LARGE SCALE GENOMIC DNA]</scope>
    <source>
        <strain evidence="1 2">120613-1</strain>
    </source>
</reference>
<protein>
    <submittedName>
        <fullName evidence="1">Uncharacterized protein</fullName>
    </submittedName>
</protein>
<gene>
    <name evidence="1" type="ORF">L873DRAFT_1795138</name>
</gene>
<keyword evidence="2" id="KW-1185">Reference proteome</keyword>
<dbReference type="EMBL" id="ML120507">
    <property type="protein sequence ID" value="RPA90992.1"/>
    <property type="molecule type" value="Genomic_DNA"/>
</dbReference>
<sequence length="122" mass="13472">MRKTANKHVQAPQQASTEAYWCSLPPSSSSPSKQSDHYYSGELKAFIEYKLHTIWVAPRCNIDKTDSGSGLADSAGGNFTPYMAPYITWKHFGELGKTVTAMRTNLDTLNAGQKRISIDDGQ</sequence>
<proteinExistence type="predicted"/>
<organism evidence="1 2">
    <name type="scientific">Choiromyces venosus 120613-1</name>
    <dbReference type="NCBI Taxonomy" id="1336337"/>
    <lineage>
        <taxon>Eukaryota</taxon>
        <taxon>Fungi</taxon>
        <taxon>Dikarya</taxon>
        <taxon>Ascomycota</taxon>
        <taxon>Pezizomycotina</taxon>
        <taxon>Pezizomycetes</taxon>
        <taxon>Pezizales</taxon>
        <taxon>Tuberaceae</taxon>
        <taxon>Choiromyces</taxon>
    </lineage>
</organism>